<dbReference type="AlphaFoldDB" id="A0A9Q0KZH6"/>
<dbReference type="EMBL" id="JAMYWD010000002">
    <property type="protein sequence ID" value="KAJ4979526.1"/>
    <property type="molecule type" value="Genomic_DNA"/>
</dbReference>
<evidence type="ECO:0000313" key="1">
    <source>
        <dbReference type="EMBL" id="KAJ4979526.1"/>
    </source>
</evidence>
<gene>
    <name evidence="1" type="ORF">NE237_010306</name>
</gene>
<sequence length="149" mass="16609">MNGYNAGILFLRTQMLWLPTLSLWSPLSAGFYDWLGMNLQFNNKDWSPFDMIAKAKYAFGEFASIAFPVIVLDHPSSLSPAAVSWSPPLHMIKINTEYVSFQTDTSHGGLGFLFRDHHGNILKAISCPWKFANALEGKALVMRSAVLAI</sequence>
<organism evidence="1 2">
    <name type="scientific">Protea cynaroides</name>
    <dbReference type="NCBI Taxonomy" id="273540"/>
    <lineage>
        <taxon>Eukaryota</taxon>
        <taxon>Viridiplantae</taxon>
        <taxon>Streptophyta</taxon>
        <taxon>Embryophyta</taxon>
        <taxon>Tracheophyta</taxon>
        <taxon>Spermatophyta</taxon>
        <taxon>Magnoliopsida</taxon>
        <taxon>Proteales</taxon>
        <taxon>Proteaceae</taxon>
        <taxon>Protea</taxon>
    </lineage>
</organism>
<evidence type="ECO:0000313" key="2">
    <source>
        <dbReference type="Proteomes" id="UP001141806"/>
    </source>
</evidence>
<proteinExistence type="predicted"/>
<accession>A0A9Q0KZH6</accession>
<comment type="caution">
    <text evidence="1">The sequence shown here is derived from an EMBL/GenBank/DDBJ whole genome shotgun (WGS) entry which is preliminary data.</text>
</comment>
<name>A0A9Q0KZH6_9MAGN</name>
<keyword evidence="2" id="KW-1185">Reference proteome</keyword>
<reference evidence="1" key="1">
    <citation type="journal article" date="2023" name="Plant J.">
        <title>The genome of the king protea, Protea cynaroides.</title>
        <authorList>
            <person name="Chang J."/>
            <person name="Duong T.A."/>
            <person name="Schoeman C."/>
            <person name="Ma X."/>
            <person name="Roodt D."/>
            <person name="Barker N."/>
            <person name="Li Z."/>
            <person name="Van de Peer Y."/>
            <person name="Mizrachi E."/>
        </authorList>
    </citation>
    <scope>NUCLEOTIDE SEQUENCE</scope>
    <source>
        <tissue evidence="1">Young leaves</tissue>
    </source>
</reference>
<protein>
    <submittedName>
        <fullName evidence="1">Uncharacterized protein</fullName>
    </submittedName>
</protein>
<dbReference type="Proteomes" id="UP001141806">
    <property type="component" value="Unassembled WGS sequence"/>
</dbReference>